<dbReference type="InterPro" id="IPR005151">
    <property type="entry name" value="Tail-specific_protease"/>
</dbReference>
<name>A0AAU9ARD2_LYSEN</name>
<accession>A0AAU9ARD2</accession>
<dbReference type="AlphaFoldDB" id="A0AAU9ARD2"/>
<protein>
    <recommendedName>
        <fullName evidence="2">Tail specific protease domain-containing protein</fullName>
    </recommendedName>
</protein>
<dbReference type="InterPro" id="IPR029045">
    <property type="entry name" value="ClpP/crotonase-like_dom_sf"/>
</dbReference>
<dbReference type="EMBL" id="AP014940">
    <property type="protein sequence ID" value="BAV97182.1"/>
    <property type="molecule type" value="Genomic_DNA"/>
</dbReference>
<dbReference type="KEGG" id="lem:LEN_1695"/>
<dbReference type="GO" id="GO:0008236">
    <property type="term" value="F:serine-type peptidase activity"/>
    <property type="evidence" value="ECO:0007669"/>
    <property type="project" value="InterPro"/>
</dbReference>
<dbReference type="Gene3D" id="3.90.226.10">
    <property type="entry name" value="2-enoyl-CoA Hydratase, Chain A, domain 1"/>
    <property type="match status" value="1"/>
</dbReference>
<dbReference type="SMART" id="SM00245">
    <property type="entry name" value="TSPc"/>
    <property type="match status" value="1"/>
</dbReference>
<feature type="chain" id="PRO_5043829564" description="Tail specific protease domain-containing protein" evidence="1">
    <location>
        <begin position="36"/>
        <end position="353"/>
    </location>
</feature>
<dbReference type="Proteomes" id="UP000218824">
    <property type="component" value="Chromosome"/>
</dbReference>
<gene>
    <name evidence="3" type="ORF">LEN_1695</name>
</gene>
<evidence type="ECO:0000313" key="4">
    <source>
        <dbReference type="Proteomes" id="UP000218824"/>
    </source>
</evidence>
<dbReference type="SUPFAM" id="SSF52096">
    <property type="entry name" value="ClpP/crotonase"/>
    <property type="match status" value="1"/>
</dbReference>
<dbReference type="RefSeq" id="WP_172437182.1">
    <property type="nucleotide sequence ID" value="NZ_AP014940.1"/>
</dbReference>
<proteinExistence type="predicted"/>
<feature type="signal peptide" evidence="1">
    <location>
        <begin position="1"/>
        <end position="35"/>
    </location>
</feature>
<sequence length="353" mass="36443">MPRRSSHRIPHATPHAIVRACAIALALVFAGGASAATPHDDVDASNNVSTGDANVDLALELAQERALNADRPDWPAVRARAADLVRAEPGEAGRAAAIRYVLASLGDGHSFYLSAGQLAASLGGARDEADGKERAPIAQAQAPSNGFARLSLNGWVGDGEAEVGQAARQVRQALIESLGGGRCGLILDLSGNGGGNMWPMMGGLAPLYDEGLVEVYDGRGGRTELNVRNGALHSGRLRLPNVDLPPLPARPQRIALILGPQTASSGEVVALGFKGQRNARSFGAATAGATSANQGVHLPSGGVLALTIARLLDRDGVAQQGPLLPDERSERPFEAAAQWLQEQCDGAAETSAP</sequence>
<dbReference type="GO" id="GO:0006508">
    <property type="term" value="P:proteolysis"/>
    <property type="evidence" value="ECO:0007669"/>
    <property type="project" value="InterPro"/>
</dbReference>
<evidence type="ECO:0000259" key="2">
    <source>
        <dbReference type="SMART" id="SM00245"/>
    </source>
</evidence>
<dbReference type="GeneID" id="83063563"/>
<organism evidence="3 4">
    <name type="scientific">Lysobacter enzymogenes</name>
    <dbReference type="NCBI Taxonomy" id="69"/>
    <lineage>
        <taxon>Bacteria</taxon>
        <taxon>Pseudomonadati</taxon>
        <taxon>Pseudomonadota</taxon>
        <taxon>Gammaproteobacteria</taxon>
        <taxon>Lysobacterales</taxon>
        <taxon>Lysobacteraceae</taxon>
        <taxon>Lysobacter</taxon>
    </lineage>
</organism>
<evidence type="ECO:0000256" key="1">
    <source>
        <dbReference type="SAM" id="SignalP"/>
    </source>
</evidence>
<keyword evidence="1" id="KW-0732">Signal</keyword>
<feature type="domain" description="Tail specific protease" evidence="2">
    <location>
        <begin position="130"/>
        <end position="330"/>
    </location>
</feature>
<dbReference type="Pfam" id="PF03572">
    <property type="entry name" value="Peptidase_S41"/>
    <property type="match status" value="1"/>
</dbReference>
<reference evidence="3 4" key="1">
    <citation type="journal article" date="2017" name="DNA Res.">
        <title>Complete genome sequence and expression profile of the commercial lytic enzyme producer Lysobacter enzymogenes M497-1.</title>
        <authorList>
            <person name="Takami H."/>
            <person name="Toyoda A."/>
            <person name="Uchiyama I."/>
            <person name="Itoh T."/>
            <person name="Takaki Y."/>
            <person name="Arai W."/>
            <person name="Nishi S."/>
            <person name="Kawai M."/>
            <person name="Shinya K."/>
            <person name="Ikeda H."/>
        </authorList>
    </citation>
    <scope>NUCLEOTIDE SEQUENCE [LARGE SCALE GENOMIC DNA]</scope>
    <source>
        <strain evidence="3 4">M497-1</strain>
    </source>
</reference>
<evidence type="ECO:0000313" key="3">
    <source>
        <dbReference type="EMBL" id="BAV97182.1"/>
    </source>
</evidence>